<keyword evidence="1" id="KW-0732">Signal</keyword>
<dbReference type="Proteomes" id="UP000325302">
    <property type="component" value="Unassembled WGS sequence"/>
</dbReference>
<evidence type="ECO:0000256" key="1">
    <source>
        <dbReference type="SAM" id="SignalP"/>
    </source>
</evidence>
<reference evidence="2 3" key="1">
    <citation type="submission" date="2019-03" db="EMBL/GenBank/DDBJ databases">
        <title>Nitrincola sp. nov. isolated from an Indian soda lake.</title>
        <authorList>
            <person name="Joshi A."/>
            <person name="Thite S.V."/>
            <person name="Joseph N."/>
            <person name="Dhotre D."/>
            <person name="Moorthy M."/>
            <person name="Shouche Y.S."/>
        </authorList>
    </citation>
    <scope>NUCLEOTIDE SEQUENCE [LARGE SCALE GENOMIC DNA]</scope>
    <source>
        <strain evidence="2 3">MEB193</strain>
    </source>
</reference>
<comment type="caution">
    <text evidence="2">The sequence shown here is derived from an EMBL/GenBank/DDBJ whole genome shotgun (WGS) entry which is preliminary data.</text>
</comment>
<sequence>MRSLLSLLCLSLLLTGCQPNSAEKLMRDYIQRLSNALEEPIAFQPQEASPYPSLPARRDRLHSLQEVREGLVDLLDLRHCTGLLPLIAERNSSLGRVMQPAQQLSYELELLRQLHNCQTQLREGLATAPEWSSALERVERIQQIKQQQLDKQIWNSLYASPEMEQQFSRASPARALDSQGQMADMERYLVSLIQVAQLTSRPLPDWPQEESFYQLSPLYEGLHRNRFGSEWLKSIQLLTYTLNQASTGIEARLERRPICFNQQANPRAQILRNVFQNYYATGVQPYLSQTHRDGERWLSLQQQLLELLPLPEAMQTYQQQVLDRHAEEGVWQTYIRARDRHTQTWQRLLTECGLAPGAQDPTG</sequence>
<gene>
    <name evidence="2" type="ORF">E1H14_03810</name>
</gene>
<feature type="chain" id="PRO_5022893440" evidence="1">
    <location>
        <begin position="23"/>
        <end position="363"/>
    </location>
</feature>
<proteinExistence type="predicted"/>
<evidence type="ECO:0000313" key="2">
    <source>
        <dbReference type="EMBL" id="KAA0875821.1"/>
    </source>
</evidence>
<evidence type="ECO:0000313" key="3">
    <source>
        <dbReference type="Proteomes" id="UP000325302"/>
    </source>
</evidence>
<accession>A0A5A9W8L6</accession>
<dbReference type="InterPro" id="IPR021431">
    <property type="entry name" value="DUF3080"/>
</dbReference>
<protein>
    <submittedName>
        <fullName evidence="2">DUF3080 family protein</fullName>
    </submittedName>
</protein>
<dbReference type="AlphaFoldDB" id="A0A5A9W8L6"/>
<keyword evidence="3" id="KW-1185">Reference proteome</keyword>
<dbReference type="PROSITE" id="PS51257">
    <property type="entry name" value="PROKAR_LIPOPROTEIN"/>
    <property type="match status" value="1"/>
</dbReference>
<organism evidence="2 3">
    <name type="scientific">Nitrincola tapanii</name>
    <dbReference type="NCBI Taxonomy" id="1708751"/>
    <lineage>
        <taxon>Bacteria</taxon>
        <taxon>Pseudomonadati</taxon>
        <taxon>Pseudomonadota</taxon>
        <taxon>Gammaproteobacteria</taxon>
        <taxon>Oceanospirillales</taxon>
        <taxon>Oceanospirillaceae</taxon>
        <taxon>Nitrincola</taxon>
    </lineage>
</organism>
<name>A0A5A9W8L6_9GAMM</name>
<dbReference type="Pfam" id="PF11279">
    <property type="entry name" value="DUF3080"/>
    <property type="match status" value="1"/>
</dbReference>
<dbReference type="OrthoDB" id="6997572at2"/>
<dbReference type="EMBL" id="SMRS01000002">
    <property type="protein sequence ID" value="KAA0875821.1"/>
    <property type="molecule type" value="Genomic_DNA"/>
</dbReference>
<feature type="signal peptide" evidence="1">
    <location>
        <begin position="1"/>
        <end position="22"/>
    </location>
</feature>